<dbReference type="Pfam" id="PF00364">
    <property type="entry name" value="Biotin_lipoyl"/>
    <property type="match status" value="1"/>
</dbReference>
<dbReference type="InterPro" id="IPR011053">
    <property type="entry name" value="Single_hybrid_motif"/>
</dbReference>
<evidence type="ECO:0000313" key="3">
    <source>
        <dbReference type="EMBL" id="MBB6052091.1"/>
    </source>
</evidence>
<sequence length="136" mass="14200">MNHEQIEGFAALFGAVPKLTEIEVRHEGATLRMRRNPPALTVAPAAVASTSEGGTALSQAPKPSFVTAEHVGVFHLARVAVGEKVKAGQPLGQIDTMHLLSDCKAPIAGTIAALLVEEGQPVEYGQALIELTPEAS</sequence>
<dbReference type="RefSeq" id="WP_184200364.1">
    <property type="nucleotide sequence ID" value="NZ_JACHGW010000003.1"/>
</dbReference>
<dbReference type="PANTHER" id="PTHR45266:SF3">
    <property type="entry name" value="OXALOACETATE DECARBOXYLASE ALPHA CHAIN"/>
    <property type="match status" value="1"/>
</dbReference>
<dbReference type="AlphaFoldDB" id="A0A7W9SSL5"/>
<dbReference type="Proteomes" id="UP000520814">
    <property type="component" value="Unassembled WGS sequence"/>
</dbReference>
<dbReference type="PANTHER" id="PTHR45266">
    <property type="entry name" value="OXALOACETATE DECARBOXYLASE ALPHA CHAIN"/>
    <property type="match status" value="1"/>
</dbReference>
<comment type="caution">
    <text evidence="3">The sequence shown here is derived from an EMBL/GenBank/DDBJ whole genome shotgun (WGS) entry which is preliminary data.</text>
</comment>
<evidence type="ECO:0000259" key="2">
    <source>
        <dbReference type="PROSITE" id="PS50968"/>
    </source>
</evidence>
<feature type="domain" description="Lipoyl-binding" evidence="2">
    <location>
        <begin position="55"/>
        <end position="132"/>
    </location>
</feature>
<gene>
    <name evidence="3" type="ORF">HNQ39_003901</name>
</gene>
<dbReference type="PROSITE" id="PS50968">
    <property type="entry name" value="BIOTINYL_LIPOYL"/>
    <property type="match status" value="1"/>
</dbReference>
<reference evidence="3 4" key="1">
    <citation type="submission" date="2020-08" db="EMBL/GenBank/DDBJ databases">
        <title>Genomic Encyclopedia of Type Strains, Phase IV (KMG-IV): sequencing the most valuable type-strain genomes for metagenomic binning, comparative biology and taxonomic classification.</title>
        <authorList>
            <person name="Goeker M."/>
        </authorList>
    </citation>
    <scope>NUCLEOTIDE SEQUENCE [LARGE SCALE GENOMIC DNA]</scope>
    <source>
        <strain evidence="3 4">DSM 23562</strain>
    </source>
</reference>
<dbReference type="SUPFAM" id="SSF51230">
    <property type="entry name" value="Single hybrid motif"/>
    <property type="match status" value="1"/>
</dbReference>
<protein>
    <submittedName>
        <fullName evidence="3">Acetyl-CoA carboxylase biotin carboxyl carrier protein</fullName>
    </submittedName>
</protein>
<keyword evidence="4" id="KW-1185">Reference proteome</keyword>
<proteinExistence type="predicted"/>
<name>A0A7W9SSL5_ARMRO</name>
<dbReference type="EMBL" id="JACHGW010000003">
    <property type="protein sequence ID" value="MBB6052091.1"/>
    <property type="molecule type" value="Genomic_DNA"/>
</dbReference>
<keyword evidence="1" id="KW-0092">Biotin</keyword>
<organism evidence="3 4">
    <name type="scientific">Armatimonas rosea</name>
    <dbReference type="NCBI Taxonomy" id="685828"/>
    <lineage>
        <taxon>Bacteria</taxon>
        <taxon>Bacillati</taxon>
        <taxon>Armatimonadota</taxon>
        <taxon>Armatimonadia</taxon>
        <taxon>Armatimonadales</taxon>
        <taxon>Armatimonadaceae</taxon>
        <taxon>Armatimonas</taxon>
    </lineage>
</organism>
<dbReference type="CDD" id="cd06850">
    <property type="entry name" value="biotinyl_domain"/>
    <property type="match status" value="1"/>
</dbReference>
<accession>A0A7W9SSL5</accession>
<dbReference type="InterPro" id="IPR000089">
    <property type="entry name" value="Biotin_lipoyl"/>
</dbReference>
<dbReference type="InterPro" id="IPR050709">
    <property type="entry name" value="Biotin_Carboxyl_Carrier/Decarb"/>
</dbReference>
<dbReference type="Gene3D" id="2.40.50.100">
    <property type="match status" value="1"/>
</dbReference>
<evidence type="ECO:0000256" key="1">
    <source>
        <dbReference type="ARBA" id="ARBA00023267"/>
    </source>
</evidence>
<evidence type="ECO:0000313" key="4">
    <source>
        <dbReference type="Proteomes" id="UP000520814"/>
    </source>
</evidence>